<reference evidence="2 3" key="1">
    <citation type="submission" date="2024-09" db="EMBL/GenBank/DDBJ databases">
        <authorList>
            <person name="Sun Q."/>
            <person name="Mori K."/>
        </authorList>
    </citation>
    <scope>NUCLEOTIDE SEQUENCE [LARGE SCALE GENOMIC DNA]</scope>
    <source>
        <strain evidence="2 3">CECT 8622</strain>
    </source>
</reference>
<evidence type="ECO:0000256" key="1">
    <source>
        <dbReference type="SAM" id="MobiDB-lite"/>
    </source>
</evidence>
<name>A0ABV5F7P9_9FLAO</name>
<proteinExistence type="predicted"/>
<accession>A0ABV5F7P9</accession>
<evidence type="ECO:0000313" key="3">
    <source>
        <dbReference type="Proteomes" id="UP001589585"/>
    </source>
</evidence>
<keyword evidence="3" id="KW-1185">Reference proteome</keyword>
<evidence type="ECO:0000313" key="2">
    <source>
        <dbReference type="EMBL" id="MFB9055452.1"/>
    </source>
</evidence>
<organism evidence="2 3">
    <name type="scientific">Mariniflexile ostreae</name>
    <dbReference type="NCBI Taxonomy" id="1520892"/>
    <lineage>
        <taxon>Bacteria</taxon>
        <taxon>Pseudomonadati</taxon>
        <taxon>Bacteroidota</taxon>
        <taxon>Flavobacteriia</taxon>
        <taxon>Flavobacteriales</taxon>
        <taxon>Flavobacteriaceae</taxon>
        <taxon>Mariniflexile</taxon>
    </lineage>
</organism>
<gene>
    <name evidence="2" type="ORF">ACFFU9_01740</name>
</gene>
<dbReference type="RefSeq" id="WP_379859637.1">
    <property type="nucleotide sequence ID" value="NZ_JBHMFC010000006.1"/>
</dbReference>
<dbReference type="EMBL" id="JBHMFC010000006">
    <property type="protein sequence ID" value="MFB9055452.1"/>
    <property type="molecule type" value="Genomic_DNA"/>
</dbReference>
<sequence>MKHWIIILVFGFCVHVSAQDINHNGTMYTVKGKTILKEGKDVTETLALEEQQSIKAALAEKKKEAKAIEKREKELKKAEKEQKKVEKKQKQAEKALKQKEKIRSKFEKSVKKHDQAVNTYEKLKNKGKLSPIDESKWLKKIEKLRVAREKIKRKL</sequence>
<dbReference type="Proteomes" id="UP001589585">
    <property type="component" value="Unassembled WGS sequence"/>
</dbReference>
<protein>
    <submittedName>
        <fullName evidence="2">Uncharacterized protein</fullName>
    </submittedName>
</protein>
<feature type="region of interest" description="Disordered" evidence="1">
    <location>
        <begin position="76"/>
        <end position="110"/>
    </location>
</feature>
<comment type="caution">
    <text evidence="2">The sequence shown here is derived from an EMBL/GenBank/DDBJ whole genome shotgun (WGS) entry which is preliminary data.</text>
</comment>